<protein>
    <submittedName>
        <fullName evidence="8">Grh-1</fullName>
    </submittedName>
</protein>
<reference evidence="8" key="2">
    <citation type="submission" date="2022-06" db="UniProtKB">
        <authorList>
            <consortium name="EnsemblMetazoa"/>
        </authorList>
    </citation>
    <scope>IDENTIFICATION</scope>
    <source>
        <strain evidence="8">PS312</strain>
    </source>
</reference>
<keyword evidence="5 6" id="KW-0539">Nucleus</keyword>
<dbReference type="GO" id="GO:0042395">
    <property type="term" value="P:ecdysis, collagen and cuticulin-based cuticle"/>
    <property type="evidence" value="ECO:0007669"/>
    <property type="project" value="EnsemblMetazoa"/>
</dbReference>
<feature type="compositionally biased region" description="Polar residues" evidence="7">
    <location>
        <begin position="456"/>
        <end position="466"/>
    </location>
</feature>
<evidence type="ECO:0000256" key="6">
    <source>
        <dbReference type="PROSITE-ProRule" id="PRU01313"/>
    </source>
</evidence>
<dbReference type="PANTHER" id="PTHR11037">
    <property type="entry name" value="TRANSCRIPTION FACTOR CP2"/>
    <property type="match status" value="1"/>
</dbReference>
<evidence type="ECO:0000313" key="9">
    <source>
        <dbReference type="Proteomes" id="UP000005239"/>
    </source>
</evidence>
<dbReference type="Proteomes" id="UP000005239">
    <property type="component" value="Unassembled WGS sequence"/>
</dbReference>
<dbReference type="Pfam" id="PF25416">
    <property type="entry name" value="GRHL1_C"/>
    <property type="match status" value="1"/>
</dbReference>
<accession>A0A2A6BSL9</accession>
<dbReference type="PROSITE" id="PS51968">
    <property type="entry name" value="GRH_CP2_DB"/>
    <property type="match status" value="1"/>
</dbReference>
<gene>
    <name evidence="8" type="primary">WBGene00117606</name>
</gene>
<organism evidence="8 9">
    <name type="scientific">Pristionchus pacificus</name>
    <name type="common">Parasitic nematode worm</name>
    <dbReference type="NCBI Taxonomy" id="54126"/>
    <lineage>
        <taxon>Eukaryota</taxon>
        <taxon>Metazoa</taxon>
        <taxon>Ecdysozoa</taxon>
        <taxon>Nematoda</taxon>
        <taxon>Chromadorea</taxon>
        <taxon>Rhabditida</taxon>
        <taxon>Rhabditina</taxon>
        <taxon>Diplogasteromorpha</taxon>
        <taxon>Diplogasteroidea</taxon>
        <taxon>Neodiplogasteridae</taxon>
        <taxon>Pristionchus</taxon>
    </lineage>
</organism>
<dbReference type="GO" id="GO:0008340">
    <property type="term" value="P:determination of adult lifespan"/>
    <property type="evidence" value="ECO:0007669"/>
    <property type="project" value="EnsemblMetazoa"/>
</dbReference>
<sequence>MSSQYESVIKTAPPVRQLDFPKTEPLELAPLTQVQDITSKMADFNQPYGRYADYGNSYLVQQPTAIVSGIPNIQYYSMELQDETNLNQFLNQYALPSHLHQDATIWQTNTYGDAPGYATPSQASAASAPRAYDAEVRGSSILYKSSVDMPSPVDSGIGAELSMITPKQEDYFGDGCSLERPERTLSHRDSPVIIPKLHNTHGFQYVLEAPISTSIRKEDDRMTYVNKGQFYTVTLDYLPEPGKPLKSHNGLVKSQMLVVFREDKTYEEEIKTWKCWHSRQHSAKQRILEVDAKNSSGLAHGTQIEEVGHNCIQFWWNPEELRQSGMSVKHIDFQISVAIQCLSTDFSNQKGVKGLPLHLQVDTYDSDIEGVPPFHRGYCQVKVFCDKGAERKLRDEDKRAAKRKATGTRAFRVSLCPSSSSGTASLVPGGTRWCQGANRKMLHENRRDEKRRMQGGNFSCDPSSSLKSDWQTASEIDTIRQVGVVVGRKKSDGEYHDSCDKSEFYHMRELDKPAAVFRAPDEFEHSVRFDDLQGYDMDTLEPTSKRPRTSERVMLYIRKPTDTIFTPLHIVPPTVAGLAHSLCVKFGVEGAKIKAIYKRCLKGVTVEMDDDMLKLYSNEDLASVEIDAVEDGSYAIYLNEEREPPSLHFAQQPSQ</sequence>
<dbReference type="EnsemblMetazoa" id="PPA28052.1">
    <property type="protein sequence ID" value="PPA28052.1"/>
    <property type="gene ID" value="WBGene00117606"/>
</dbReference>
<evidence type="ECO:0000256" key="5">
    <source>
        <dbReference type="ARBA" id="ARBA00023242"/>
    </source>
</evidence>
<evidence type="ECO:0000256" key="7">
    <source>
        <dbReference type="SAM" id="MobiDB-lite"/>
    </source>
</evidence>
<dbReference type="PANTHER" id="PTHR11037:SF20">
    <property type="entry name" value="PROTEIN GRAINYHEAD"/>
    <property type="match status" value="1"/>
</dbReference>
<evidence type="ECO:0000256" key="2">
    <source>
        <dbReference type="ARBA" id="ARBA00023015"/>
    </source>
</evidence>
<keyword evidence="4" id="KW-0804">Transcription</keyword>
<dbReference type="GO" id="GO:0000785">
    <property type="term" value="C:chromatin"/>
    <property type="evidence" value="ECO:0007669"/>
    <property type="project" value="EnsemblMetazoa"/>
</dbReference>
<dbReference type="GO" id="GO:0000978">
    <property type="term" value="F:RNA polymerase II cis-regulatory region sequence-specific DNA binding"/>
    <property type="evidence" value="ECO:0000318"/>
    <property type="project" value="GO_Central"/>
</dbReference>
<dbReference type="Pfam" id="PF04516">
    <property type="entry name" value="CP2"/>
    <property type="match status" value="1"/>
</dbReference>
<keyword evidence="3 6" id="KW-0238">DNA-binding</keyword>
<evidence type="ECO:0000256" key="3">
    <source>
        <dbReference type="ARBA" id="ARBA00023125"/>
    </source>
</evidence>
<accession>A0A8R1YMN6</accession>
<evidence type="ECO:0000256" key="1">
    <source>
        <dbReference type="ARBA" id="ARBA00004123"/>
    </source>
</evidence>
<dbReference type="InterPro" id="IPR007604">
    <property type="entry name" value="CP2"/>
</dbReference>
<dbReference type="GO" id="GO:0005634">
    <property type="term" value="C:nucleus"/>
    <property type="evidence" value="ECO:0000318"/>
    <property type="project" value="GO_Central"/>
</dbReference>
<dbReference type="InterPro" id="IPR040167">
    <property type="entry name" value="TF_CP2-like"/>
</dbReference>
<keyword evidence="9" id="KW-1185">Reference proteome</keyword>
<comment type="subcellular location">
    <subcellularLocation>
        <location evidence="1 6">Nucleus</location>
    </subcellularLocation>
</comment>
<dbReference type="OrthoDB" id="7680836at2759"/>
<evidence type="ECO:0000256" key="4">
    <source>
        <dbReference type="ARBA" id="ARBA00023163"/>
    </source>
</evidence>
<feature type="region of interest" description="Disordered" evidence="7">
    <location>
        <begin position="447"/>
        <end position="466"/>
    </location>
</feature>
<dbReference type="GO" id="GO:0042742">
    <property type="term" value="P:defense response to bacterium"/>
    <property type="evidence" value="ECO:0007669"/>
    <property type="project" value="EnsemblMetazoa"/>
</dbReference>
<keyword evidence="2" id="KW-0805">Transcription regulation</keyword>
<evidence type="ECO:0000313" key="8">
    <source>
        <dbReference type="EnsemblMetazoa" id="PPA28052.1"/>
    </source>
</evidence>
<dbReference type="InterPro" id="IPR057520">
    <property type="entry name" value="GRHL1/CP2_C"/>
</dbReference>
<dbReference type="GO" id="GO:0001228">
    <property type="term" value="F:DNA-binding transcription activator activity, RNA polymerase II-specific"/>
    <property type="evidence" value="ECO:0000318"/>
    <property type="project" value="GO_Central"/>
</dbReference>
<dbReference type="GO" id="GO:0006357">
    <property type="term" value="P:regulation of transcription by RNA polymerase II"/>
    <property type="evidence" value="ECO:0000318"/>
    <property type="project" value="GO_Central"/>
</dbReference>
<reference evidence="9" key="1">
    <citation type="journal article" date="2008" name="Nat. Genet.">
        <title>The Pristionchus pacificus genome provides a unique perspective on nematode lifestyle and parasitism.</title>
        <authorList>
            <person name="Dieterich C."/>
            <person name="Clifton S.W."/>
            <person name="Schuster L.N."/>
            <person name="Chinwalla A."/>
            <person name="Delehaunty K."/>
            <person name="Dinkelacker I."/>
            <person name="Fulton L."/>
            <person name="Fulton R."/>
            <person name="Godfrey J."/>
            <person name="Minx P."/>
            <person name="Mitreva M."/>
            <person name="Roeseler W."/>
            <person name="Tian H."/>
            <person name="Witte H."/>
            <person name="Yang S.P."/>
            <person name="Wilson R.K."/>
            <person name="Sommer R.J."/>
        </authorList>
    </citation>
    <scope>NUCLEOTIDE SEQUENCE [LARGE SCALE GENOMIC DNA]</scope>
    <source>
        <strain evidence="9">PS312</strain>
    </source>
</reference>
<proteinExistence type="predicted"/>
<name>A0A2A6BSL9_PRIPA</name>
<dbReference type="AlphaFoldDB" id="A0A2A6BSL9"/>